<sequence length="532" mass="58073">MPTPTILIVGAGPVGLTTALSLHRSGVPPRDILVADQRPARDLGTWSKAISMSASSLEVFRILGIAERFIEAGRPLYTNHFGGGLRLLDLNYEVIGTKYPFNMGIPQLRTEAILLQRCEELGIRFSWGRRFTTFSQNDSGVSATFRKSDLPDSAADDHVETIEASWLIGCDSTHSAVREAAGIAFEGSTTTRYTWLADGYCDADAPGMLTVRDKEGKSLVIASGDGPTGRRLIGNTPLVKITPGEHPTAPSESEVREWAVKVFGSHFNFHGMTWSSVVGNAIRLAESFRSGRVFLAGDAAHQIFPSGGQGMNTGLVDATNLAWKLAAVVTGQVGSDKRVIKRVLDSYTTERRALAEAVNQNSRMQMQVLFEYTEDERAVSAFINEALGEPSLNKRWAQRFTGFADPVQPYQLAFDGRTSDSLVGTRITHIADDNDHALIEATLKGVFVLAAVGGSDFEADDFGTFKGVVKTSKHEGLVHVLEAPVRGLAEKWKQVKAMLIRPDFRVAWVARDDDVTDVSQADLAKVLEWWFG</sequence>
<keyword evidence="2" id="KW-0285">Flavoprotein</keyword>
<proteinExistence type="predicted"/>
<dbReference type="Gene3D" id="3.40.30.120">
    <property type="match status" value="1"/>
</dbReference>
<dbReference type="Gene3D" id="3.30.70.2450">
    <property type="match status" value="1"/>
</dbReference>
<keyword evidence="4" id="KW-0560">Oxidoreductase</keyword>
<evidence type="ECO:0000256" key="1">
    <source>
        <dbReference type="ARBA" id="ARBA00001974"/>
    </source>
</evidence>
<keyword evidence="7" id="KW-1185">Reference proteome</keyword>
<dbReference type="Pfam" id="PF21274">
    <property type="entry name" value="Rng_hyd_C"/>
    <property type="match status" value="1"/>
</dbReference>
<evidence type="ECO:0000256" key="3">
    <source>
        <dbReference type="ARBA" id="ARBA00022827"/>
    </source>
</evidence>
<dbReference type="PANTHER" id="PTHR43004:SF19">
    <property type="entry name" value="BINDING MONOOXYGENASE, PUTATIVE (JCVI)-RELATED"/>
    <property type="match status" value="1"/>
</dbReference>
<feature type="domain" description="FAD-binding" evidence="5">
    <location>
        <begin position="6"/>
        <end position="362"/>
    </location>
</feature>
<dbReference type="Proteomes" id="UP001430848">
    <property type="component" value="Unassembled WGS sequence"/>
</dbReference>
<dbReference type="Pfam" id="PF01494">
    <property type="entry name" value="FAD_binding_3"/>
    <property type="match status" value="1"/>
</dbReference>
<dbReference type="SUPFAM" id="SSF51905">
    <property type="entry name" value="FAD/NAD(P)-binding domain"/>
    <property type="match status" value="1"/>
</dbReference>
<dbReference type="InterPro" id="IPR036188">
    <property type="entry name" value="FAD/NAD-bd_sf"/>
</dbReference>
<evidence type="ECO:0000313" key="7">
    <source>
        <dbReference type="Proteomes" id="UP001430848"/>
    </source>
</evidence>
<dbReference type="InterPro" id="IPR050641">
    <property type="entry name" value="RIFMO-like"/>
</dbReference>
<evidence type="ECO:0000259" key="5">
    <source>
        <dbReference type="Pfam" id="PF01494"/>
    </source>
</evidence>
<dbReference type="EMBL" id="JAKNSF020000015">
    <property type="protein sequence ID" value="KAK7734821.1"/>
    <property type="molecule type" value="Genomic_DNA"/>
</dbReference>
<dbReference type="InterPro" id="IPR002938">
    <property type="entry name" value="FAD-bd"/>
</dbReference>
<comment type="caution">
    <text evidence="6">The sequence shown here is derived from an EMBL/GenBank/DDBJ whole genome shotgun (WGS) entry which is preliminary data.</text>
</comment>
<evidence type="ECO:0000256" key="4">
    <source>
        <dbReference type="ARBA" id="ARBA00023002"/>
    </source>
</evidence>
<comment type="cofactor">
    <cofactor evidence="1">
        <name>FAD</name>
        <dbReference type="ChEBI" id="CHEBI:57692"/>
    </cofactor>
</comment>
<gene>
    <name evidence="6" type="ORF">SLS63_004241</name>
</gene>
<evidence type="ECO:0000313" key="6">
    <source>
        <dbReference type="EMBL" id="KAK7734821.1"/>
    </source>
</evidence>
<dbReference type="PRINTS" id="PR00420">
    <property type="entry name" value="RNGMNOXGNASE"/>
</dbReference>
<keyword evidence="3" id="KW-0274">FAD</keyword>
<protein>
    <recommendedName>
        <fullName evidence="5">FAD-binding domain-containing protein</fullName>
    </recommendedName>
</protein>
<dbReference type="Gene3D" id="3.50.50.60">
    <property type="entry name" value="FAD/NAD(P)-binding domain"/>
    <property type="match status" value="1"/>
</dbReference>
<accession>A0ABR1PEA3</accession>
<reference evidence="6 7" key="1">
    <citation type="submission" date="2024-02" db="EMBL/GenBank/DDBJ databases">
        <title>De novo assembly and annotation of 12 fungi associated with fruit tree decline syndrome in Ontario, Canada.</title>
        <authorList>
            <person name="Sulman M."/>
            <person name="Ellouze W."/>
            <person name="Ilyukhin E."/>
        </authorList>
    </citation>
    <scope>NUCLEOTIDE SEQUENCE [LARGE SCALE GENOMIC DNA]</scope>
    <source>
        <strain evidence="6 7">M169</strain>
    </source>
</reference>
<organism evidence="6 7">
    <name type="scientific">Diaporthe eres</name>
    <name type="common">Phomopsis oblonga</name>
    <dbReference type="NCBI Taxonomy" id="83184"/>
    <lineage>
        <taxon>Eukaryota</taxon>
        <taxon>Fungi</taxon>
        <taxon>Dikarya</taxon>
        <taxon>Ascomycota</taxon>
        <taxon>Pezizomycotina</taxon>
        <taxon>Sordariomycetes</taxon>
        <taxon>Sordariomycetidae</taxon>
        <taxon>Diaporthales</taxon>
        <taxon>Diaporthaceae</taxon>
        <taxon>Diaporthe</taxon>
        <taxon>Diaporthe eres species complex</taxon>
    </lineage>
</organism>
<name>A0ABR1PEA3_DIAER</name>
<dbReference type="PANTHER" id="PTHR43004">
    <property type="entry name" value="TRK SYSTEM POTASSIUM UPTAKE PROTEIN"/>
    <property type="match status" value="1"/>
</dbReference>
<evidence type="ECO:0000256" key="2">
    <source>
        <dbReference type="ARBA" id="ARBA00022630"/>
    </source>
</evidence>